<dbReference type="Pfam" id="PF02609">
    <property type="entry name" value="Exonuc_VII_S"/>
    <property type="match status" value="1"/>
</dbReference>
<dbReference type="InterPro" id="IPR003761">
    <property type="entry name" value="Exonuc_VII_S"/>
</dbReference>
<keyword evidence="5 6" id="KW-0269">Exonuclease</keyword>
<keyword evidence="3 6" id="KW-0540">Nuclease</keyword>
<dbReference type="EMBL" id="JAERTY010000007">
    <property type="protein sequence ID" value="MBL1409597.1"/>
    <property type="molecule type" value="Genomic_DNA"/>
</dbReference>
<comment type="function">
    <text evidence="6">Bidirectionally degrades single-stranded DNA into large acid-insoluble oligonucleotides, which are then degraded further into small acid-soluble oligonucleotides.</text>
</comment>
<dbReference type="RefSeq" id="WP_202103346.1">
    <property type="nucleotide sequence ID" value="NZ_JAERTY010000007.1"/>
</dbReference>
<evidence type="ECO:0000313" key="8">
    <source>
        <dbReference type="Proteomes" id="UP000625283"/>
    </source>
</evidence>
<dbReference type="Proteomes" id="UP000625283">
    <property type="component" value="Unassembled WGS sequence"/>
</dbReference>
<protein>
    <recommendedName>
        <fullName evidence="6">Exodeoxyribonuclease 7 small subunit</fullName>
        <ecNumber evidence="6">3.1.11.6</ecNumber>
    </recommendedName>
    <alternativeName>
        <fullName evidence="6">Exodeoxyribonuclease VII small subunit</fullName>
        <shortName evidence="6">Exonuclease VII small subunit</shortName>
    </alternativeName>
</protein>
<name>A0ABS1R6G5_9SPHI</name>
<comment type="catalytic activity">
    <reaction evidence="6">
        <text>Exonucleolytic cleavage in either 5'- to 3'- or 3'- to 5'-direction to yield nucleoside 5'-phosphates.</text>
        <dbReference type="EC" id="3.1.11.6"/>
    </reaction>
</comment>
<gene>
    <name evidence="6 7" type="primary">xseB</name>
    <name evidence="7" type="ORF">JKG61_12620</name>
</gene>
<comment type="subcellular location">
    <subcellularLocation>
        <location evidence="6">Cytoplasm</location>
    </subcellularLocation>
</comment>
<dbReference type="GO" id="GO:0008855">
    <property type="term" value="F:exodeoxyribonuclease VII activity"/>
    <property type="evidence" value="ECO:0007669"/>
    <property type="project" value="UniProtKB-EC"/>
</dbReference>
<comment type="similarity">
    <text evidence="1 6">Belongs to the XseB family.</text>
</comment>
<keyword evidence="2 6" id="KW-0963">Cytoplasm</keyword>
<evidence type="ECO:0000256" key="5">
    <source>
        <dbReference type="ARBA" id="ARBA00022839"/>
    </source>
</evidence>
<evidence type="ECO:0000313" key="7">
    <source>
        <dbReference type="EMBL" id="MBL1409597.1"/>
    </source>
</evidence>
<proteinExistence type="inferred from homology"/>
<keyword evidence="8" id="KW-1185">Reference proteome</keyword>
<dbReference type="NCBIfam" id="TIGR01280">
    <property type="entry name" value="xseB"/>
    <property type="match status" value="1"/>
</dbReference>
<sequence>MKSNYTYSDAFDELQQIVSEIETGDVNVDELADKIKRASQLISICKAKLTASEEEVSALLTKLDETDQAPLESD</sequence>
<evidence type="ECO:0000256" key="4">
    <source>
        <dbReference type="ARBA" id="ARBA00022801"/>
    </source>
</evidence>
<comment type="subunit">
    <text evidence="6">Heterooligomer composed of large and small subunits.</text>
</comment>
<evidence type="ECO:0000256" key="1">
    <source>
        <dbReference type="ARBA" id="ARBA00009998"/>
    </source>
</evidence>
<comment type="caution">
    <text evidence="7">The sequence shown here is derived from an EMBL/GenBank/DDBJ whole genome shotgun (WGS) entry which is preliminary data.</text>
</comment>
<evidence type="ECO:0000256" key="2">
    <source>
        <dbReference type="ARBA" id="ARBA00022490"/>
    </source>
</evidence>
<dbReference type="Gene3D" id="1.10.287.1040">
    <property type="entry name" value="Exonuclease VII, small subunit"/>
    <property type="match status" value="1"/>
</dbReference>
<dbReference type="InterPro" id="IPR037004">
    <property type="entry name" value="Exonuc_VII_ssu_sf"/>
</dbReference>
<keyword evidence="4 6" id="KW-0378">Hydrolase</keyword>
<dbReference type="EC" id="3.1.11.6" evidence="6"/>
<dbReference type="HAMAP" id="MF_00337">
    <property type="entry name" value="Exonuc_7_S"/>
    <property type="match status" value="1"/>
</dbReference>
<evidence type="ECO:0000256" key="6">
    <source>
        <dbReference type="HAMAP-Rule" id="MF_00337"/>
    </source>
</evidence>
<evidence type="ECO:0000256" key="3">
    <source>
        <dbReference type="ARBA" id="ARBA00022722"/>
    </source>
</evidence>
<reference evidence="7 8" key="1">
    <citation type="submission" date="2021-01" db="EMBL/GenBank/DDBJ databases">
        <title>C459-1 draft genome sequence.</title>
        <authorList>
            <person name="Zhang X.-F."/>
        </authorList>
    </citation>
    <scope>NUCLEOTIDE SEQUENCE [LARGE SCALE GENOMIC DNA]</scope>
    <source>
        <strain evidence="8">C459-1</strain>
    </source>
</reference>
<organism evidence="7 8">
    <name type="scientific">Sphingobacterium faecale</name>
    <dbReference type="NCBI Taxonomy" id="2803775"/>
    <lineage>
        <taxon>Bacteria</taxon>
        <taxon>Pseudomonadati</taxon>
        <taxon>Bacteroidota</taxon>
        <taxon>Sphingobacteriia</taxon>
        <taxon>Sphingobacteriales</taxon>
        <taxon>Sphingobacteriaceae</taxon>
        <taxon>Sphingobacterium</taxon>
    </lineage>
</organism>
<dbReference type="SUPFAM" id="SSF116842">
    <property type="entry name" value="XseB-like"/>
    <property type="match status" value="1"/>
</dbReference>
<accession>A0ABS1R6G5</accession>